<dbReference type="Gene3D" id="3.40.50.300">
    <property type="entry name" value="P-loop containing nucleotide triphosphate hydrolases"/>
    <property type="match status" value="1"/>
</dbReference>
<dbReference type="Pfam" id="PF01580">
    <property type="entry name" value="FtsK_SpoIIIE"/>
    <property type="match status" value="1"/>
</dbReference>
<dbReference type="AlphaFoldDB" id="A0A543ISN8"/>
<dbReference type="RefSeq" id="WP_142257850.1">
    <property type="nucleotide sequence ID" value="NZ_BMPV01000004.1"/>
</dbReference>
<keyword evidence="5" id="KW-0472">Membrane</keyword>
<comment type="caution">
    <text evidence="7">The sequence shown here is derived from an EMBL/GenBank/DDBJ whole genome shotgun (WGS) entry which is preliminary data.</text>
</comment>
<proteinExistence type="predicted"/>
<organism evidence="7 8">
    <name type="scientific">Thermopolyspora flexuosa</name>
    <dbReference type="NCBI Taxonomy" id="103836"/>
    <lineage>
        <taxon>Bacteria</taxon>
        <taxon>Bacillati</taxon>
        <taxon>Actinomycetota</taxon>
        <taxon>Actinomycetes</taxon>
        <taxon>Streptosporangiales</taxon>
        <taxon>Streptosporangiaceae</taxon>
        <taxon>Thermopolyspora</taxon>
    </lineage>
</organism>
<evidence type="ECO:0000313" key="8">
    <source>
        <dbReference type="Proteomes" id="UP000319213"/>
    </source>
</evidence>
<evidence type="ECO:0000256" key="3">
    <source>
        <dbReference type="PROSITE-ProRule" id="PRU00289"/>
    </source>
</evidence>
<keyword evidence="1 3" id="KW-0547">Nucleotide-binding</keyword>
<keyword evidence="5" id="KW-1133">Transmembrane helix</keyword>
<feature type="transmembrane region" description="Helical" evidence="5">
    <location>
        <begin position="6"/>
        <end position="22"/>
    </location>
</feature>
<dbReference type="SUPFAM" id="SSF52540">
    <property type="entry name" value="P-loop containing nucleoside triphosphate hydrolases"/>
    <property type="match status" value="1"/>
</dbReference>
<sequence>MTDLWVWGLLAPASVAVGLWVWQRMHPVSFWYLVGFPLRMLMIYGTWRSVASGCGLSRRKRRWRWTFPGLGDEPMAARHVVTLDQRRKLRRVDVERAPRIGLIRPTRQGFQVSIRLHKGQTPEDYVRVLDKLAHAWRVHSVRLASWEPGRIVLVATLTDPLAKVPFPAAPDGLLRVRVGLLDTGEPFVIDFRTVPHWMIVGATQSGKSNLINALFVGLAPQPVALVGFDLKGGVELAPYERRLSALATERAECIALLADLIGVIKDRMALCRTYRVRNIWQPGLPDAERPIPIVLLVDEVAELFLMADKKKEQEEVSALATRLLRVAQIGRAFGIYLVVCGQRIGSDLGSGVTALRAQLTGRICHKVNDEETAKMALGDMDPAALAAARKIPASMPGTSVVIGADGRWRRMRSAYVSENEADAAADTWTHLAPSWEDLTGRASADPVDASDVTPEELAEFSASTSA</sequence>
<dbReference type="PANTHER" id="PTHR22683:SF41">
    <property type="entry name" value="DNA TRANSLOCASE FTSK"/>
    <property type="match status" value="1"/>
</dbReference>
<feature type="domain" description="FtsK" evidence="6">
    <location>
        <begin position="184"/>
        <end position="374"/>
    </location>
</feature>
<accession>A0A543ISN8</accession>
<dbReference type="EMBL" id="VFPQ01000001">
    <property type="protein sequence ID" value="TQM73552.1"/>
    <property type="molecule type" value="Genomic_DNA"/>
</dbReference>
<gene>
    <name evidence="7" type="ORF">FHX40_0200</name>
</gene>
<dbReference type="GO" id="GO:0003677">
    <property type="term" value="F:DNA binding"/>
    <property type="evidence" value="ECO:0007669"/>
    <property type="project" value="InterPro"/>
</dbReference>
<evidence type="ECO:0000256" key="5">
    <source>
        <dbReference type="SAM" id="Phobius"/>
    </source>
</evidence>
<dbReference type="OrthoDB" id="5168624at2"/>
<dbReference type="Proteomes" id="UP000319213">
    <property type="component" value="Unassembled WGS sequence"/>
</dbReference>
<dbReference type="InterPro" id="IPR002543">
    <property type="entry name" value="FtsK_dom"/>
</dbReference>
<keyword evidence="5" id="KW-0812">Transmembrane</keyword>
<evidence type="ECO:0000256" key="4">
    <source>
        <dbReference type="SAM" id="MobiDB-lite"/>
    </source>
</evidence>
<evidence type="ECO:0000313" key="7">
    <source>
        <dbReference type="EMBL" id="TQM73552.1"/>
    </source>
</evidence>
<feature type="transmembrane region" description="Helical" evidence="5">
    <location>
        <begin position="29"/>
        <end position="47"/>
    </location>
</feature>
<dbReference type="GO" id="GO:0005524">
    <property type="term" value="F:ATP binding"/>
    <property type="evidence" value="ECO:0007669"/>
    <property type="project" value="UniProtKB-UniRule"/>
</dbReference>
<feature type="region of interest" description="Disordered" evidence="4">
    <location>
        <begin position="439"/>
        <end position="466"/>
    </location>
</feature>
<evidence type="ECO:0000256" key="2">
    <source>
        <dbReference type="ARBA" id="ARBA00022840"/>
    </source>
</evidence>
<keyword evidence="8" id="KW-1185">Reference proteome</keyword>
<dbReference type="PROSITE" id="PS50901">
    <property type="entry name" value="FTSK"/>
    <property type="match status" value="1"/>
</dbReference>
<name>A0A543ISN8_9ACTN</name>
<keyword evidence="2 3" id="KW-0067">ATP-binding</keyword>
<protein>
    <submittedName>
        <fullName evidence="7">S-DNA-T family DNA segregation ATPase FtsK/SpoIIIE</fullName>
    </submittedName>
</protein>
<reference evidence="7 8" key="1">
    <citation type="submission" date="2019-06" db="EMBL/GenBank/DDBJ databases">
        <title>Sequencing the genomes of 1000 actinobacteria strains.</title>
        <authorList>
            <person name="Klenk H.-P."/>
        </authorList>
    </citation>
    <scope>NUCLEOTIDE SEQUENCE [LARGE SCALE GENOMIC DNA]</scope>
    <source>
        <strain evidence="7 8">DSM 43186</strain>
    </source>
</reference>
<feature type="binding site" evidence="3">
    <location>
        <begin position="201"/>
        <end position="208"/>
    </location>
    <ligand>
        <name>ATP</name>
        <dbReference type="ChEBI" id="CHEBI:30616"/>
    </ligand>
</feature>
<dbReference type="PANTHER" id="PTHR22683">
    <property type="entry name" value="SPORULATION PROTEIN RELATED"/>
    <property type="match status" value="1"/>
</dbReference>
<dbReference type="InterPro" id="IPR050206">
    <property type="entry name" value="FtsK/SpoIIIE/SftA"/>
</dbReference>
<evidence type="ECO:0000259" key="6">
    <source>
        <dbReference type="PROSITE" id="PS50901"/>
    </source>
</evidence>
<evidence type="ECO:0000256" key="1">
    <source>
        <dbReference type="ARBA" id="ARBA00022741"/>
    </source>
</evidence>
<dbReference type="InterPro" id="IPR027417">
    <property type="entry name" value="P-loop_NTPase"/>
</dbReference>